<dbReference type="AlphaFoldDB" id="A0AAV0MIG0"/>
<organism evidence="1 2">
    <name type="scientific">Linum tenue</name>
    <dbReference type="NCBI Taxonomy" id="586396"/>
    <lineage>
        <taxon>Eukaryota</taxon>
        <taxon>Viridiplantae</taxon>
        <taxon>Streptophyta</taxon>
        <taxon>Embryophyta</taxon>
        <taxon>Tracheophyta</taxon>
        <taxon>Spermatophyta</taxon>
        <taxon>Magnoliopsida</taxon>
        <taxon>eudicotyledons</taxon>
        <taxon>Gunneridae</taxon>
        <taxon>Pentapetalae</taxon>
        <taxon>rosids</taxon>
        <taxon>fabids</taxon>
        <taxon>Malpighiales</taxon>
        <taxon>Linaceae</taxon>
        <taxon>Linum</taxon>
    </lineage>
</organism>
<dbReference type="Proteomes" id="UP001154282">
    <property type="component" value="Unassembled WGS sequence"/>
</dbReference>
<evidence type="ECO:0000313" key="2">
    <source>
        <dbReference type="Proteomes" id="UP001154282"/>
    </source>
</evidence>
<dbReference type="EMBL" id="CAMGYJ010000007">
    <property type="protein sequence ID" value="CAI0446060.1"/>
    <property type="molecule type" value="Genomic_DNA"/>
</dbReference>
<name>A0AAV0MIG0_9ROSI</name>
<comment type="caution">
    <text evidence="1">The sequence shown here is derived from an EMBL/GenBank/DDBJ whole genome shotgun (WGS) entry which is preliminary data.</text>
</comment>
<sequence length="87" mass="9257">MAPQLSEQCTIYNGVTRGLTVFIVSSVSRDGGSILGHPVIAKDPNRPTNRESGSWAGVGVLRLYYENFLGDGGSLCPSSALRVCVWA</sequence>
<proteinExistence type="predicted"/>
<accession>A0AAV0MIG0</accession>
<reference evidence="1" key="1">
    <citation type="submission" date="2022-08" db="EMBL/GenBank/DDBJ databases">
        <authorList>
            <person name="Gutierrez-Valencia J."/>
        </authorList>
    </citation>
    <scope>NUCLEOTIDE SEQUENCE</scope>
</reference>
<gene>
    <name evidence="1" type="ORF">LITE_LOCUS28858</name>
</gene>
<keyword evidence="2" id="KW-1185">Reference proteome</keyword>
<evidence type="ECO:0000313" key="1">
    <source>
        <dbReference type="EMBL" id="CAI0446060.1"/>
    </source>
</evidence>
<protein>
    <submittedName>
        <fullName evidence="1">Uncharacterized protein</fullName>
    </submittedName>
</protein>